<keyword evidence="2" id="KW-1185">Reference proteome</keyword>
<evidence type="ECO:0000313" key="1">
    <source>
        <dbReference type="EMBL" id="BAY16824.1"/>
    </source>
</evidence>
<protein>
    <submittedName>
        <fullName evidence="1">Twin-arginine translocation pathway signal</fullName>
    </submittedName>
</protein>
<dbReference type="InterPro" id="IPR010869">
    <property type="entry name" value="DUF1501"/>
</dbReference>
<accession>A0A1Z4GH48</accession>
<dbReference type="Proteomes" id="UP000218287">
    <property type="component" value="Chromosome"/>
</dbReference>
<dbReference type="OrthoDB" id="9779968at2"/>
<sequence>MKRRDFLIQAGLFSTTAIASVSCDTWVVHSATNKSDRQRLIVILMRGGADGLNIVVPYTEPAYYQARPKIALAKPGQEKGVFDLDGHFGLHPALAPIMPLWQQGNLAFVHAAGSPDPSRSHFDAQFYMEIGIPGNQRISEGWMNRLLGAISNKTPIQAVSLGSTKPRILNGLMPVANIGSGRNADKPISLDRPKVGAAFDRLYSGNDVLSQTYHQGRVARAALMNDFAQEMKMANNGAPSPDVFVGDAQRLGKLMAKDPKIELGFMSLGGWDTHINQGSDRGYLAKSLGSLGKGLAALVQNLGPAYQNTVILVMSEFGRTLRENGNGGTDHGHGNVMWVLGGKVRGGKVYGEWPGLDTAALYEKRDLAVTTDFRDVISDVLAQHLSVNDTQLSKVFPSYVPKQKIALL</sequence>
<dbReference type="Pfam" id="PF07394">
    <property type="entry name" value="DUF1501"/>
    <property type="match status" value="1"/>
</dbReference>
<proteinExistence type="predicted"/>
<dbReference type="PANTHER" id="PTHR43737:SF1">
    <property type="entry name" value="DUF1501 DOMAIN-CONTAINING PROTEIN"/>
    <property type="match status" value="1"/>
</dbReference>
<dbReference type="EMBL" id="AP018174">
    <property type="protein sequence ID" value="BAY16824.1"/>
    <property type="molecule type" value="Genomic_DNA"/>
</dbReference>
<dbReference type="PANTHER" id="PTHR43737">
    <property type="entry name" value="BLL7424 PROTEIN"/>
    <property type="match status" value="1"/>
</dbReference>
<evidence type="ECO:0000313" key="2">
    <source>
        <dbReference type="Proteomes" id="UP000218287"/>
    </source>
</evidence>
<dbReference type="AlphaFoldDB" id="A0A1Z4GH48"/>
<dbReference type="PROSITE" id="PS51257">
    <property type="entry name" value="PROKAR_LIPOPROTEIN"/>
    <property type="match status" value="1"/>
</dbReference>
<reference evidence="1 2" key="1">
    <citation type="submission" date="2017-06" db="EMBL/GenBank/DDBJ databases">
        <title>Genome sequencing of cyanobaciteial culture collection at National Institute for Environmental Studies (NIES).</title>
        <authorList>
            <person name="Hirose Y."/>
            <person name="Shimura Y."/>
            <person name="Fujisawa T."/>
            <person name="Nakamura Y."/>
            <person name="Kawachi M."/>
        </authorList>
    </citation>
    <scope>NUCLEOTIDE SEQUENCE [LARGE SCALE GENOMIC DNA]</scope>
    <source>
        <strain evidence="1 2">NIES-21</strain>
    </source>
</reference>
<name>A0A1Z4GH48_9CYAN</name>
<organism evidence="1 2">
    <name type="scientific">Anabaenopsis circularis NIES-21</name>
    <dbReference type="NCBI Taxonomy" id="1085406"/>
    <lineage>
        <taxon>Bacteria</taxon>
        <taxon>Bacillati</taxon>
        <taxon>Cyanobacteriota</taxon>
        <taxon>Cyanophyceae</taxon>
        <taxon>Nostocales</taxon>
        <taxon>Nodulariaceae</taxon>
        <taxon>Anabaenopsis</taxon>
    </lineage>
</organism>
<gene>
    <name evidence="1" type="ORF">NIES21_26580</name>
</gene>